<dbReference type="GO" id="GO:0006465">
    <property type="term" value="P:signal peptide processing"/>
    <property type="evidence" value="ECO:0007669"/>
    <property type="project" value="InterPro"/>
</dbReference>
<evidence type="ECO:0000259" key="4">
    <source>
        <dbReference type="Pfam" id="PF10502"/>
    </source>
</evidence>
<dbReference type="Proteomes" id="UP000683551">
    <property type="component" value="Chromosome"/>
</dbReference>
<dbReference type="Gene3D" id="2.10.109.10">
    <property type="entry name" value="Umud Fragment, subunit A"/>
    <property type="match status" value="1"/>
</dbReference>
<name>A0A9E6MXS1_9PROT</name>
<dbReference type="NCBIfam" id="TIGR02227">
    <property type="entry name" value="sigpep_I_bact"/>
    <property type="match status" value="1"/>
</dbReference>
<feature type="domain" description="Peptidase S26" evidence="4">
    <location>
        <begin position="2"/>
        <end position="83"/>
    </location>
</feature>
<dbReference type="GO" id="GO:0016020">
    <property type="term" value="C:membrane"/>
    <property type="evidence" value="ECO:0007669"/>
    <property type="project" value="UniProtKB-SubCell"/>
</dbReference>
<dbReference type="PANTHER" id="PTHR43390">
    <property type="entry name" value="SIGNAL PEPTIDASE I"/>
    <property type="match status" value="1"/>
</dbReference>
<evidence type="ECO:0000313" key="6">
    <source>
        <dbReference type="Proteomes" id="UP000683551"/>
    </source>
</evidence>
<dbReference type="GO" id="GO:0009003">
    <property type="term" value="F:signal peptidase activity"/>
    <property type="evidence" value="ECO:0007669"/>
    <property type="project" value="UniProtKB-EC"/>
</dbReference>
<proteinExistence type="inferred from homology"/>
<evidence type="ECO:0000313" key="5">
    <source>
        <dbReference type="EMBL" id="QWY77764.1"/>
    </source>
</evidence>
<comment type="similarity">
    <text evidence="1 3">Belongs to the peptidase S26 family.</text>
</comment>
<organism evidence="5 6">
    <name type="scientific">Ferrovum myxofaciens</name>
    <dbReference type="NCBI Taxonomy" id="416213"/>
    <lineage>
        <taxon>Bacteria</taxon>
        <taxon>Pseudomonadati</taxon>
        <taxon>Pseudomonadota</taxon>
        <taxon>Betaproteobacteria</taxon>
        <taxon>Ferrovales</taxon>
        <taxon>Ferrovaceae</taxon>
        <taxon>Ferrovum</taxon>
    </lineage>
</organism>
<dbReference type="AlphaFoldDB" id="A0A9E6MXS1"/>
<evidence type="ECO:0000256" key="3">
    <source>
        <dbReference type="RuleBase" id="RU362042"/>
    </source>
</evidence>
<evidence type="ECO:0000256" key="2">
    <source>
        <dbReference type="ARBA" id="ARBA00019232"/>
    </source>
</evidence>
<keyword evidence="3" id="KW-0645">Protease</keyword>
<dbReference type="EMBL" id="CP071137">
    <property type="protein sequence ID" value="QWY77764.1"/>
    <property type="molecule type" value="Genomic_DNA"/>
</dbReference>
<protein>
    <recommendedName>
        <fullName evidence="2 3">Signal peptidase I</fullName>
        <ecNumber evidence="3">3.4.21.89</ecNumber>
    </recommendedName>
</protein>
<reference evidence="5" key="1">
    <citation type="submission" date="2021-02" db="EMBL/GenBank/DDBJ databases">
        <title>Comparative genomics of Ferrovum myxofaciens strains, predominant extremophile bacteria forming large biofilm stalactites in acid mine ecosystems.</title>
        <authorList>
            <person name="Burkartova K."/>
            <person name="Ridl J."/>
            <person name="Pajer P."/>
            <person name="Falteisek L."/>
        </authorList>
    </citation>
    <scope>NUCLEOTIDE SEQUENCE</scope>
    <source>
        <strain evidence="5">MI1III</strain>
    </source>
</reference>
<dbReference type="PANTHER" id="PTHR43390:SF1">
    <property type="entry name" value="CHLOROPLAST PROCESSING PEPTIDASE"/>
    <property type="match status" value="1"/>
</dbReference>
<dbReference type="Pfam" id="PF10502">
    <property type="entry name" value="Peptidase_S26"/>
    <property type="match status" value="1"/>
</dbReference>
<dbReference type="InterPro" id="IPR019533">
    <property type="entry name" value="Peptidase_S26"/>
</dbReference>
<dbReference type="InterPro" id="IPR000223">
    <property type="entry name" value="Pept_S26A_signal_pept_1"/>
</dbReference>
<dbReference type="GO" id="GO:0004252">
    <property type="term" value="F:serine-type endopeptidase activity"/>
    <property type="evidence" value="ECO:0007669"/>
    <property type="project" value="InterPro"/>
</dbReference>
<dbReference type="SUPFAM" id="SSF51306">
    <property type="entry name" value="LexA/Signal peptidase"/>
    <property type="match status" value="1"/>
</dbReference>
<keyword evidence="3 5" id="KW-0378">Hydrolase</keyword>
<comment type="catalytic activity">
    <reaction evidence="3">
        <text>Cleavage of hydrophobic, N-terminal signal or leader sequences from secreted and periplasmic proteins.</text>
        <dbReference type="EC" id="3.4.21.89"/>
    </reaction>
</comment>
<comment type="subcellular location">
    <subcellularLocation>
        <location evidence="3">Membrane</location>
        <topology evidence="3">Single-pass type II membrane protein</topology>
    </subcellularLocation>
</comment>
<dbReference type="InterPro" id="IPR036286">
    <property type="entry name" value="LexA/Signal_pep-like_sf"/>
</dbReference>
<evidence type="ECO:0000256" key="1">
    <source>
        <dbReference type="ARBA" id="ARBA00009370"/>
    </source>
</evidence>
<accession>A0A9E6MXS1</accession>
<sequence>MTKMVAAIPGDTITIKQDQLYVNGIKVDRPMDLIVKLHKKPGAFDRTEIVPPGHVFFIGTEPHSFDSRYWGFITFPEIVAQATPVPGFGPDQEKFVHETLGPLL</sequence>
<dbReference type="EC" id="3.4.21.89" evidence="3"/>
<gene>
    <name evidence="5" type="primary">lepB</name>
    <name evidence="5" type="ORF">JZL65_01370</name>
</gene>